<reference evidence="3 4" key="1">
    <citation type="submission" date="2015-12" db="EMBL/GenBank/DDBJ databases">
        <title>Genome sequence of Thalassospira lucentensis MCCC 1A02072.</title>
        <authorList>
            <person name="Lu L."/>
            <person name="Lai Q."/>
            <person name="Shao Z."/>
            <person name="Qian P."/>
        </authorList>
    </citation>
    <scope>NUCLEOTIDE SEQUENCE [LARGE SCALE GENOMIC DNA]</scope>
    <source>
        <strain evidence="3 4">MCCC 1A02072</strain>
    </source>
</reference>
<sequence length="352" mass="38627">MKPMKLRNTLLGLLAGATILAGAGMAQAADITLKVSHYLPPSHGFQKDFLESWGKELSEKTNGKVEVEIYDATSAFGKIDRQADQVRAGVMDMAVGLNGIPRDRYPAASIIELPFLVKYADSGSETLWTLYKEGLLGSDYKDFKLLALFTHPGGLIHTLDNPVRSLDDLKGLRLRTPSPAISAMLESFGASPVGLPPSAIYENLQKGNIEGLVATWDLVNAVKANELLKYHTDAAAYTAGFYFVMNQKKYDSLPDDVRAAIDEISGDVLVGKFGDWWTKWEAVGKANAEQHGNEIITIDDATRTQWQEASQPMIQEYLAGLKEKGVSDPEAIYKRAQELIAEFDAKYHAGDK</sequence>
<dbReference type="InterPro" id="IPR038404">
    <property type="entry name" value="TRAP_DctP_sf"/>
</dbReference>
<comment type="caution">
    <text evidence="3">The sequence shown here is derived from an EMBL/GenBank/DDBJ whole genome shotgun (WGS) entry which is preliminary data.</text>
</comment>
<dbReference type="PANTHER" id="PTHR33376">
    <property type="match status" value="1"/>
</dbReference>
<feature type="chain" id="PRO_5007597029" evidence="2">
    <location>
        <begin position="29"/>
        <end position="352"/>
    </location>
</feature>
<dbReference type="PANTHER" id="PTHR33376:SF15">
    <property type="entry name" value="BLL6794 PROTEIN"/>
    <property type="match status" value="1"/>
</dbReference>
<dbReference type="InterPro" id="IPR018389">
    <property type="entry name" value="DctP_fam"/>
</dbReference>
<dbReference type="SUPFAM" id="SSF53850">
    <property type="entry name" value="Periplasmic binding protein-like II"/>
    <property type="match status" value="1"/>
</dbReference>
<protein>
    <submittedName>
        <fullName evidence="3">C4-dicarboxylate ABC transporter</fullName>
    </submittedName>
</protein>
<evidence type="ECO:0000256" key="2">
    <source>
        <dbReference type="SAM" id="SignalP"/>
    </source>
</evidence>
<feature type="signal peptide" evidence="2">
    <location>
        <begin position="1"/>
        <end position="28"/>
    </location>
</feature>
<evidence type="ECO:0000313" key="3">
    <source>
        <dbReference type="EMBL" id="KZB67313.1"/>
    </source>
</evidence>
<evidence type="ECO:0000313" key="4">
    <source>
        <dbReference type="Proteomes" id="UP000076335"/>
    </source>
</evidence>
<dbReference type="RefSeq" id="WP_062949602.1">
    <property type="nucleotide sequence ID" value="NZ_LPVY01000004.1"/>
</dbReference>
<dbReference type="OrthoDB" id="7375081at2"/>
<name>A0A154L8X5_9PROT</name>
<organism evidence="3 4">
    <name type="scientific">Thalassospira lucentensis</name>
    <dbReference type="NCBI Taxonomy" id="168935"/>
    <lineage>
        <taxon>Bacteria</taxon>
        <taxon>Pseudomonadati</taxon>
        <taxon>Pseudomonadota</taxon>
        <taxon>Alphaproteobacteria</taxon>
        <taxon>Rhodospirillales</taxon>
        <taxon>Thalassospiraceae</taxon>
        <taxon>Thalassospira</taxon>
    </lineage>
</organism>
<gene>
    <name evidence="3" type="ORF">AUP42_13290</name>
</gene>
<dbReference type="Gene3D" id="3.40.190.170">
    <property type="entry name" value="Bacterial extracellular solute-binding protein, family 7"/>
    <property type="match status" value="1"/>
</dbReference>
<dbReference type="Proteomes" id="UP000076335">
    <property type="component" value="Unassembled WGS sequence"/>
</dbReference>
<proteinExistence type="predicted"/>
<dbReference type="AlphaFoldDB" id="A0A154L8X5"/>
<accession>A0A154L8X5</accession>
<dbReference type="CDD" id="cd13665">
    <property type="entry name" value="PBP2_TRAP_Dctp3_4"/>
    <property type="match status" value="1"/>
</dbReference>
<dbReference type="NCBIfam" id="NF037995">
    <property type="entry name" value="TRAP_S1"/>
    <property type="match status" value="1"/>
</dbReference>
<dbReference type="Pfam" id="PF03480">
    <property type="entry name" value="DctP"/>
    <property type="match status" value="1"/>
</dbReference>
<keyword evidence="1 2" id="KW-0732">Signal</keyword>
<dbReference type="EMBL" id="LPVY01000004">
    <property type="protein sequence ID" value="KZB67313.1"/>
    <property type="molecule type" value="Genomic_DNA"/>
</dbReference>
<dbReference type="GO" id="GO:0055085">
    <property type="term" value="P:transmembrane transport"/>
    <property type="evidence" value="ECO:0007669"/>
    <property type="project" value="InterPro"/>
</dbReference>
<evidence type="ECO:0000256" key="1">
    <source>
        <dbReference type="ARBA" id="ARBA00022729"/>
    </source>
</evidence>